<keyword evidence="6 12" id="KW-0472">Membrane</keyword>
<dbReference type="Gene3D" id="2.60.40.10">
    <property type="entry name" value="Immunoglobulins"/>
    <property type="match status" value="3"/>
</dbReference>
<keyword evidence="7" id="KW-1015">Disulfide bond</keyword>
<dbReference type="InterPro" id="IPR053896">
    <property type="entry name" value="BTN3A2-like_Ig-C"/>
</dbReference>
<sequence length="396" mass="44402">MDIHKHVVVFVVLTFLRTLNGADAADCVFMRSCILPCSFQHGEELVIHWIQVTTGYTVHSYYHNQDQFGRQDPGFRDRTSLFKDQISRGNASLRLTGVKVQDEGPYKCYTGTKTGTKEPIIKLNVHAPVRKVDIQQVENRITCSSEGIYPKPELTWSTSSQSSVTLQNKATVQQTEQQLYSISSSLNVSGTDLDYSCTVSTPTNKRRATWSQPTSINGSATETTIPCTSSNTPPTGLIWIWRFNHSHIILNQTGTDSTVSEEWRQQVKSVSESGSLTLKDLSSDQEGMYTCELSDAEETNITNTFLRIQRSPGSHVAAIIGVVVLIVVIVLLLVLCIQYKTHISKMCQRLREEKELNSKKNSKNRSDESSKEDTEENVFLENIPRGAKDQTELETN</sequence>
<dbReference type="Pfam" id="PF07686">
    <property type="entry name" value="V-set"/>
    <property type="match status" value="1"/>
</dbReference>
<dbReference type="GO" id="GO:0009897">
    <property type="term" value="C:external side of plasma membrane"/>
    <property type="evidence" value="ECO:0007669"/>
    <property type="project" value="TreeGrafter"/>
</dbReference>
<keyword evidence="2" id="KW-1003">Cell membrane</keyword>
<dbReference type="InterPro" id="IPR051713">
    <property type="entry name" value="T-cell_Activation_Regulation"/>
</dbReference>
<evidence type="ECO:0000256" key="8">
    <source>
        <dbReference type="ARBA" id="ARBA00023170"/>
    </source>
</evidence>
<proteinExistence type="predicted"/>
<feature type="signal peptide" evidence="13">
    <location>
        <begin position="1"/>
        <end position="24"/>
    </location>
</feature>
<dbReference type="InterPro" id="IPR013151">
    <property type="entry name" value="Immunoglobulin_dom"/>
</dbReference>
<feature type="compositionally biased region" description="Basic and acidic residues" evidence="11">
    <location>
        <begin position="354"/>
        <end position="372"/>
    </location>
</feature>
<name>A0AAW1EXU8_ZOAVI</name>
<keyword evidence="16" id="KW-1185">Reference proteome</keyword>
<feature type="chain" id="PRO_5043643091" description="Ig-like domain-containing protein" evidence="13">
    <location>
        <begin position="25"/>
        <end position="396"/>
    </location>
</feature>
<comment type="subcellular location">
    <subcellularLocation>
        <location evidence="1">Cell membrane</location>
        <topology evidence="1">Single-pass type I membrane protein</topology>
    </subcellularLocation>
</comment>
<dbReference type="GO" id="GO:0006955">
    <property type="term" value="P:immune response"/>
    <property type="evidence" value="ECO:0007669"/>
    <property type="project" value="TreeGrafter"/>
</dbReference>
<dbReference type="PANTHER" id="PTHR25466:SF14">
    <property type="entry name" value="BUTYROPHILIN SUBFAMILY 2 MEMBER A2-LIKE-RELATED"/>
    <property type="match status" value="1"/>
</dbReference>
<feature type="domain" description="Ig-like" evidence="14">
    <location>
        <begin position="202"/>
        <end position="302"/>
    </location>
</feature>
<dbReference type="SUPFAM" id="SSF48726">
    <property type="entry name" value="Immunoglobulin"/>
    <property type="match status" value="3"/>
</dbReference>
<evidence type="ECO:0000256" key="1">
    <source>
        <dbReference type="ARBA" id="ARBA00004251"/>
    </source>
</evidence>
<dbReference type="AlphaFoldDB" id="A0AAW1EXU8"/>
<gene>
    <name evidence="15" type="ORF">VZT92_013998</name>
</gene>
<evidence type="ECO:0000256" key="4">
    <source>
        <dbReference type="ARBA" id="ARBA00022729"/>
    </source>
</evidence>
<evidence type="ECO:0000259" key="14">
    <source>
        <dbReference type="PROSITE" id="PS50835"/>
    </source>
</evidence>
<evidence type="ECO:0000313" key="15">
    <source>
        <dbReference type="EMBL" id="KAK9527435.1"/>
    </source>
</evidence>
<keyword evidence="8" id="KW-0675">Receptor</keyword>
<comment type="caution">
    <text evidence="15">The sequence shown here is derived from an EMBL/GenBank/DDBJ whole genome shotgun (WGS) entry which is preliminary data.</text>
</comment>
<evidence type="ECO:0000256" key="7">
    <source>
        <dbReference type="ARBA" id="ARBA00023157"/>
    </source>
</evidence>
<dbReference type="InterPro" id="IPR013106">
    <property type="entry name" value="Ig_V-set"/>
</dbReference>
<dbReference type="InterPro" id="IPR013783">
    <property type="entry name" value="Ig-like_fold"/>
</dbReference>
<evidence type="ECO:0000256" key="2">
    <source>
        <dbReference type="ARBA" id="ARBA00022475"/>
    </source>
</evidence>
<dbReference type="PANTHER" id="PTHR25466">
    <property type="entry name" value="T-LYMPHOCYTE ACTIVATION ANTIGEN"/>
    <property type="match status" value="1"/>
</dbReference>
<dbReference type="Proteomes" id="UP001488805">
    <property type="component" value="Unassembled WGS sequence"/>
</dbReference>
<dbReference type="GO" id="GO:0042102">
    <property type="term" value="P:positive regulation of T cell proliferation"/>
    <property type="evidence" value="ECO:0007669"/>
    <property type="project" value="TreeGrafter"/>
</dbReference>
<dbReference type="SMART" id="SM00406">
    <property type="entry name" value="IGv"/>
    <property type="match status" value="2"/>
</dbReference>
<feature type="domain" description="Ig-like" evidence="14">
    <location>
        <begin position="119"/>
        <end position="200"/>
    </location>
</feature>
<dbReference type="GO" id="GO:0031295">
    <property type="term" value="P:T cell costimulation"/>
    <property type="evidence" value="ECO:0007669"/>
    <property type="project" value="TreeGrafter"/>
</dbReference>
<feature type="region of interest" description="Disordered" evidence="11">
    <location>
        <begin position="206"/>
        <end position="227"/>
    </location>
</feature>
<evidence type="ECO:0000256" key="5">
    <source>
        <dbReference type="ARBA" id="ARBA00022989"/>
    </source>
</evidence>
<feature type="compositionally biased region" description="Basic and acidic residues" evidence="11">
    <location>
        <begin position="386"/>
        <end position="396"/>
    </location>
</feature>
<dbReference type="GO" id="GO:0042130">
    <property type="term" value="P:negative regulation of T cell proliferation"/>
    <property type="evidence" value="ECO:0007669"/>
    <property type="project" value="TreeGrafter"/>
</dbReference>
<dbReference type="InterPro" id="IPR003599">
    <property type="entry name" value="Ig_sub"/>
</dbReference>
<keyword evidence="4 13" id="KW-0732">Signal</keyword>
<dbReference type="GO" id="GO:0007166">
    <property type="term" value="P:cell surface receptor signaling pathway"/>
    <property type="evidence" value="ECO:0007669"/>
    <property type="project" value="TreeGrafter"/>
</dbReference>
<evidence type="ECO:0000256" key="11">
    <source>
        <dbReference type="SAM" id="MobiDB-lite"/>
    </source>
</evidence>
<dbReference type="GO" id="GO:0071222">
    <property type="term" value="P:cellular response to lipopolysaccharide"/>
    <property type="evidence" value="ECO:0007669"/>
    <property type="project" value="TreeGrafter"/>
</dbReference>
<dbReference type="InterPro" id="IPR007110">
    <property type="entry name" value="Ig-like_dom"/>
</dbReference>
<feature type="region of interest" description="Disordered" evidence="11">
    <location>
        <begin position="354"/>
        <end position="396"/>
    </location>
</feature>
<feature type="transmembrane region" description="Helical" evidence="12">
    <location>
        <begin position="316"/>
        <end position="339"/>
    </location>
</feature>
<accession>A0AAW1EXU8</accession>
<keyword evidence="9" id="KW-0325">Glycoprotein</keyword>
<dbReference type="Pfam" id="PF22705">
    <property type="entry name" value="C2-set_3"/>
    <property type="match status" value="1"/>
</dbReference>
<evidence type="ECO:0000256" key="9">
    <source>
        <dbReference type="ARBA" id="ARBA00023180"/>
    </source>
</evidence>
<dbReference type="InterPro" id="IPR036179">
    <property type="entry name" value="Ig-like_dom_sf"/>
</dbReference>
<evidence type="ECO:0000256" key="13">
    <source>
        <dbReference type="SAM" id="SignalP"/>
    </source>
</evidence>
<evidence type="ECO:0000256" key="6">
    <source>
        <dbReference type="ARBA" id="ARBA00023136"/>
    </source>
</evidence>
<keyword evidence="5 12" id="KW-1133">Transmembrane helix</keyword>
<dbReference type="Pfam" id="PF00047">
    <property type="entry name" value="ig"/>
    <property type="match status" value="1"/>
</dbReference>
<keyword evidence="3 12" id="KW-0812">Transmembrane</keyword>
<evidence type="ECO:0000256" key="3">
    <source>
        <dbReference type="ARBA" id="ARBA00022692"/>
    </source>
</evidence>
<dbReference type="EMBL" id="JBCEZU010000112">
    <property type="protein sequence ID" value="KAK9527435.1"/>
    <property type="molecule type" value="Genomic_DNA"/>
</dbReference>
<dbReference type="SMART" id="SM00409">
    <property type="entry name" value="IG"/>
    <property type="match status" value="2"/>
</dbReference>
<evidence type="ECO:0000256" key="12">
    <source>
        <dbReference type="SAM" id="Phobius"/>
    </source>
</evidence>
<dbReference type="FunFam" id="2.60.40.10:FF:000142">
    <property type="entry name" value="V-set domain-containing T-cell activation inhibitor 1"/>
    <property type="match status" value="1"/>
</dbReference>
<evidence type="ECO:0000313" key="16">
    <source>
        <dbReference type="Proteomes" id="UP001488805"/>
    </source>
</evidence>
<reference evidence="15 16" key="1">
    <citation type="journal article" date="2024" name="Genome Biol. Evol.">
        <title>Chromosome-level genome assembly of the viviparous eelpout Zoarces viviparus.</title>
        <authorList>
            <person name="Fuhrmann N."/>
            <person name="Brasseur M.V."/>
            <person name="Bakowski C.E."/>
            <person name="Podsiadlowski L."/>
            <person name="Prost S."/>
            <person name="Krehenwinkel H."/>
            <person name="Mayer C."/>
        </authorList>
    </citation>
    <scope>NUCLEOTIDE SEQUENCE [LARGE SCALE GENOMIC DNA]</scope>
    <source>
        <strain evidence="15">NO-MEL_2022_Ind0_liver</strain>
    </source>
</reference>
<evidence type="ECO:0000256" key="10">
    <source>
        <dbReference type="ARBA" id="ARBA00023319"/>
    </source>
</evidence>
<protein>
    <recommendedName>
        <fullName evidence="14">Ig-like domain-containing protein</fullName>
    </recommendedName>
</protein>
<organism evidence="15 16">
    <name type="scientific">Zoarces viviparus</name>
    <name type="common">Viviparous eelpout</name>
    <name type="synonym">Blennius viviparus</name>
    <dbReference type="NCBI Taxonomy" id="48416"/>
    <lineage>
        <taxon>Eukaryota</taxon>
        <taxon>Metazoa</taxon>
        <taxon>Chordata</taxon>
        <taxon>Craniata</taxon>
        <taxon>Vertebrata</taxon>
        <taxon>Euteleostomi</taxon>
        <taxon>Actinopterygii</taxon>
        <taxon>Neopterygii</taxon>
        <taxon>Teleostei</taxon>
        <taxon>Neoteleostei</taxon>
        <taxon>Acanthomorphata</taxon>
        <taxon>Eupercaria</taxon>
        <taxon>Perciformes</taxon>
        <taxon>Cottioidei</taxon>
        <taxon>Zoarcales</taxon>
        <taxon>Zoarcidae</taxon>
        <taxon>Zoarcinae</taxon>
        <taxon>Zoarces</taxon>
    </lineage>
</organism>
<keyword evidence="10" id="KW-0393">Immunoglobulin domain</keyword>
<dbReference type="PROSITE" id="PS50835">
    <property type="entry name" value="IG_LIKE"/>
    <property type="match status" value="2"/>
</dbReference>